<reference evidence="2 3" key="1">
    <citation type="journal article" date="2013" name="J. Virol.">
        <title>Insights into head-tailed viruses infecting extremely halophilic archaea.</title>
        <authorList>
            <person name="Pietila M.K."/>
            <person name="Laurinmaki P."/>
            <person name="Russell D.A."/>
            <person name="Ko C.C."/>
            <person name="Jacobs-Sera D."/>
            <person name="Butcher S.J."/>
            <person name="Bamford D.H."/>
            <person name="Hendrix R.W."/>
        </authorList>
    </citation>
    <scope>NUCLEOTIDE SEQUENCE [LARGE SCALE GENOMIC DNA]</scope>
</reference>
<name>L7TGK4_9CAUD</name>
<dbReference type="InterPro" id="IPR052399">
    <property type="entry name" value="Phage_Baseplate_Assmbl_Protein"/>
</dbReference>
<dbReference type="InterPro" id="IPR006949">
    <property type="entry name" value="Barrel_Baseplate_J-like"/>
</dbReference>
<dbReference type="EMBL" id="KC117376">
    <property type="protein sequence ID" value="AGC34299.1"/>
    <property type="molecule type" value="Genomic_DNA"/>
</dbReference>
<dbReference type="KEGG" id="vg:14477168"/>
<sequence length="404" mass="42232">MTLRNGRFASQSEEEILDAMVADAKEYFGEDLNDTETAIVRTFYRPIAARLAEAQEDIGLVLDSSQIDHASGAALDLLCALIGIRRKSAKRASGEVTFSRDTAADNDYVVKTGTLVQTDSSAPLRFQTTKRVTLAEGNTSVSAPVEAVEGGVDYNLGTNTLTVMPDPPTGVLNATNTAEITGGQNPESDEDLRIRAKEELAEGSRASAPALINAVQSVQGVTSVAIDIRDAPEDDDGFELTIAGGKDKEIGQAILDTKAVGDTSFGGQVGTAVTVTADLPNGQTHDVTFSRPSEILIYVTADLKVTDEFEGIEAIRDSIVGYLGGITTSGADITGLGVGDDVIHGEIEYAIRSVTGVYDVTSLTIGKSANPTGTDNLTITNTEVASGDATDGSIEVTTTEVTSS</sequence>
<evidence type="ECO:0000259" key="1">
    <source>
        <dbReference type="Pfam" id="PF04865"/>
    </source>
</evidence>
<dbReference type="PANTHER" id="PTHR37829">
    <property type="entry name" value="PHAGE-LIKE ELEMENT PBSX PROTEIN XKDT"/>
    <property type="match status" value="1"/>
</dbReference>
<evidence type="ECO:0000313" key="3">
    <source>
        <dbReference type="Proteomes" id="UP000011138"/>
    </source>
</evidence>
<dbReference type="PANTHER" id="PTHR37829:SF3">
    <property type="entry name" value="PROTEIN JAYE-RELATED"/>
    <property type="match status" value="1"/>
</dbReference>
<proteinExistence type="predicted"/>
<gene>
    <name evidence="2" type="primary">30</name>
    <name evidence="2" type="ORF">HSTV2_30</name>
</gene>
<protein>
    <recommendedName>
        <fullName evidence="1">Baseplate protein J-like barrel domain-containing protein</fullName>
    </recommendedName>
</protein>
<keyword evidence="3" id="KW-1185">Reference proteome</keyword>
<dbReference type="RefSeq" id="YP_007379109.1">
    <property type="nucleotide sequence ID" value="NC_020159.1"/>
</dbReference>
<organism evidence="2 3">
    <name type="scientific">Halorubrum sodomense tailed virus 2</name>
    <dbReference type="NCBI Taxonomy" id="1262527"/>
    <lineage>
        <taxon>Viruses</taxon>
        <taxon>Duplodnaviria</taxon>
        <taxon>Heunggongvirae</taxon>
        <taxon>Uroviricota</taxon>
        <taxon>Caudoviricetes</taxon>
        <taxon>Thumleimavirales</taxon>
        <taxon>Hafunaviridae</taxon>
        <taxon>Mincapvirus</taxon>
        <taxon>Mincapvirus eilatense</taxon>
        <taxon>Mincapvirus HSTV2</taxon>
    </lineage>
</organism>
<accession>L7TGK4</accession>
<dbReference type="OrthoDB" id="5400at10239"/>
<dbReference type="Proteomes" id="UP000011138">
    <property type="component" value="Segment"/>
</dbReference>
<dbReference type="Pfam" id="PF04865">
    <property type="entry name" value="Baseplate_J"/>
    <property type="match status" value="1"/>
</dbReference>
<feature type="domain" description="Baseplate protein J-like barrel" evidence="1">
    <location>
        <begin position="96"/>
        <end position="183"/>
    </location>
</feature>
<evidence type="ECO:0000313" key="2">
    <source>
        <dbReference type="EMBL" id="AGC34299.1"/>
    </source>
</evidence>
<dbReference type="GeneID" id="14477168"/>